<dbReference type="Proteomes" id="UP001321786">
    <property type="component" value="Chromosome"/>
</dbReference>
<dbReference type="EMBL" id="AP028654">
    <property type="protein sequence ID" value="BEP29061.1"/>
    <property type="molecule type" value="Genomic_DNA"/>
</dbReference>
<dbReference type="SMART" id="SM00052">
    <property type="entry name" value="EAL"/>
    <property type="match status" value="1"/>
</dbReference>
<reference evidence="2 3" key="1">
    <citation type="submission" date="2023-08" db="EMBL/GenBank/DDBJ databases">
        <title>Helicovermis profunda gen. nov., sp. nov., a novel mesophilic, fermentative bacterium within the Bacillota from a deep-sea hydrothermal vent chimney.</title>
        <authorList>
            <person name="Miyazaki U."/>
            <person name="Mizutani D."/>
            <person name="Hashimoto Y."/>
            <person name="Tame A."/>
            <person name="Sawayama S."/>
            <person name="Miyazaki J."/>
            <person name="Takai K."/>
            <person name="Nakagawa S."/>
        </authorList>
    </citation>
    <scope>NUCLEOTIDE SEQUENCE [LARGE SCALE GENOMIC DNA]</scope>
    <source>
        <strain evidence="2 3">S502</strain>
    </source>
</reference>
<name>A0AAU9EP03_9FIRM</name>
<dbReference type="InterPro" id="IPR029151">
    <property type="entry name" value="Sensor-like_sf"/>
</dbReference>
<dbReference type="InterPro" id="IPR001633">
    <property type="entry name" value="EAL_dom"/>
</dbReference>
<organism evidence="2 3">
    <name type="scientific">Helicovermis profundi</name>
    <dbReference type="NCBI Taxonomy" id="3065157"/>
    <lineage>
        <taxon>Bacteria</taxon>
        <taxon>Bacillati</taxon>
        <taxon>Bacillota</taxon>
        <taxon>Clostridia</taxon>
        <taxon>Helicovermis</taxon>
    </lineage>
</organism>
<evidence type="ECO:0000313" key="2">
    <source>
        <dbReference type="EMBL" id="BEP29061.1"/>
    </source>
</evidence>
<dbReference type="PROSITE" id="PS50883">
    <property type="entry name" value="EAL"/>
    <property type="match status" value="1"/>
</dbReference>
<protein>
    <submittedName>
        <fullName evidence="2">EAL domain-containing protein</fullName>
    </submittedName>
</protein>
<dbReference type="Pfam" id="PF00563">
    <property type="entry name" value="EAL"/>
    <property type="match status" value="1"/>
</dbReference>
<evidence type="ECO:0000259" key="1">
    <source>
        <dbReference type="PROSITE" id="PS50883"/>
    </source>
</evidence>
<dbReference type="PANTHER" id="PTHR33121:SF76">
    <property type="entry name" value="SIGNALING PROTEIN"/>
    <property type="match status" value="1"/>
</dbReference>
<dbReference type="InterPro" id="IPR035919">
    <property type="entry name" value="EAL_sf"/>
</dbReference>
<dbReference type="GO" id="GO:0071111">
    <property type="term" value="F:cyclic-guanylate-specific phosphodiesterase activity"/>
    <property type="evidence" value="ECO:0007669"/>
    <property type="project" value="InterPro"/>
</dbReference>
<dbReference type="AlphaFoldDB" id="A0AAU9EP03"/>
<dbReference type="InterPro" id="IPR050706">
    <property type="entry name" value="Cyclic-di-GMP_PDE-like"/>
</dbReference>
<sequence>MNTDIVSLIKDKKIEILFQLVISPNEDYAAGIEALSRGISKDGEYIPASTIFKEAKKHGLLDELEKLLIYKALKKFSEIVNRQKSLLLFINISEYMYEFCMETDYISTIADEFKVPYSNIVFDINPTNEESIISAIKFAKYFRKRKFYICLDNIGSGFLNLDKILYISPDIIKINIFNLRNVSNDNYRKNLLKFIKYISENLGILLVAMGVETVEDVVETIDNNIQFMQGFYVSKPLSVEEIHLDLLIKDFHSMILSHYTEKEVEIENSRIINTKIINFTKEFASVLGGSKFDKINLKTSEIFLKYNFIENIWILNKDGYQVNDTIINYDKFNVKSSPIFNVYNIGSDFSSKEIFTMLESSFLDIWVTKPYKSLLTNNICIGSSTYVELGDSNYILCLNINYNTLINYLYK</sequence>
<accession>A0AAU9EP03</accession>
<dbReference type="SUPFAM" id="SSF141868">
    <property type="entry name" value="EAL domain-like"/>
    <property type="match status" value="1"/>
</dbReference>
<evidence type="ECO:0000313" key="3">
    <source>
        <dbReference type="Proteomes" id="UP001321786"/>
    </source>
</evidence>
<feature type="domain" description="EAL" evidence="1">
    <location>
        <begin position="1"/>
        <end position="250"/>
    </location>
</feature>
<proteinExistence type="predicted"/>
<dbReference type="KEGG" id="hprf:HLPR_13920"/>
<dbReference type="CDD" id="cd01948">
    <property type="entry name" value="EAL"/>
    <property type="match status" value="1"/>
</dbReference>
<keyword evidence="3" id="KW-1185">Reference proteome</keyword>
<dbReference type="SUPFAM" id="SSF103190">
    <property type="entry name" value="Sensory domain-like"/>
    <property type="match status" value="1"/>
</dbReference>
<dbReference type="Gene3D" id="3.20.20.450">
    <property type="entry name" value="EAL domain"/>
    <property type="match status" value="1"/>
</dbReference>
<dbReference type="RefSeq" id="WP_338534731.1">
    <property type="nucleotide sequence ID" value="NZ_AP028654.1"/>
</dbReference>
<dbReference type="PANTHER" id="PTHR33121">
    <property type="entry name" value="CYCLIC DI-GMP PHOSPHODIESTERASE PDEF"/>
    <property type="match status" value="1"/>
</dbReference>
<gene>
    <name evidence="2" type="ORF">HLPR_13920</name>
</gene>